<name>A0A6N7IWL8_9FIRM</name>
<dbReference type="AlphaFoldDB" id="A0A6N7IWL8"/>
<comment type="caution">
    <text evidence="1">The sequence shown here is derived from an EMBL/GenBank/DDBJ whole genome shotgun (WGS) entry which is preliminary data.</text>
</comment>
<protein>
    <submittedName>
        <fullName evidence="1">DUF3990 domain-containing protein</fullName>
    </submittedName>
</protein>
<reference evidence="1" key="1">
    <citation type="journal article" date="2020" name="Appl. Environ. Microbiol.">
        <title>Medium-Chain Fatty Acid Synthesis by 'Candidatus Weimeria bifida' gen. nov., sp. nov., and 'Candidatus Pseudoramibacter fermentans' sp. nov.</title>
        <authorList>
            <person name="Scarborough M.J."/>
            <person name="Myers K.S."/>
            <person name="Donohue T.J."/>
            <person name="Noguera D.R."/>
        </authorList>
    </citation>
    <scope>NUCLEOTIDE SEQUENCE</scope>
    <source>
        <strain evidence="1">LCO1.1</strain>
    </source>
</reference>
<dbReference type="InterPro" id="IPR025051">
    <property type="entry name" value="DUF3990"/>
</dbReference>
<dbReference type="EMBL" id="VOGC01000002">
    <property type="protein sequence ID" value="MQN00673.1"/>
    <property type="molecule type" value="Genomic_DNA"/>
</dbReference>
<evidence type="ECO:0000313" key="1">
    <source>
        <dbReference type="EMBL" id="MQN00673.1"/>
    </source>
</evidence>
<dbReference type="Pfam" id="PF13151">
    <property type="entry name" value="DUF3990"/>
    <property type="match status" value="1"/>
</dbReference>
<dbReference type="Proteomes" id="UP000460257">
    <property type="component" value="Unassembled WGS sequence"/>
</dbReference>
<accession>A0A6N7IWL8</accession>
<organism evidence="1 2">
    <name type="scientific">Candidatus Weimeria bifida</name>
    <dbReference type="NCBI Taxonomy" id="2599074"/>
    <lineage>
        <taxon>Bacteria</taxon>
        <taxon>Bacillati</taxon>
        <taxon>Bacillota</taxon>
        <taxon>Clostridia</taxon>
        <taxon>Lachnospirales</taxon>
        <taxon>Lachnospiraceae</taxon>
        <taxon>Candidatus Weimeria</taxon>
    </lineage>
</organism>
<evidence type="ECO:0000313" key="2">
    <source>
        <dbReference type="Proteomes" id="UP000460257"/>
    </source>
</evidence>
<sequence>MKLNDEDIRHMLEQDSIILYHGSRGGIEGNISPISRERCDFGKGFYMGTSELQAKGLVVDDSEPYFYTLKLNIKDIPRNRILFLSGKEWIYNVLVNRKKSKKFNTLSVASDILEEQKKYDLIVGPIADDQMAEAFRQFNRGFISDTALEDCLNYVDYGYQFVAKTDYACNCIDIITESEILSNEIEGLRKYINERHIKEEDFVSEIASHHRNDGLFLDDIIELESKNENHVAFRKHGR</sequence>
<gene>
    <name evidence="1" type="ORF">FRC54_01575</name>
</gene>
<keyword evidence="2" id="KW-1185">Reference proteome</keyword>
<proteinExistence type="predicted"/>